<name>A0A6B0U0M6_IXORI</name>
<sequence>MPNAFAILEFLKKLATVLCHFLLKHVRMPCCQLIPNCWCIPRMSFGVPKQKLPNRPVYTDVGYAVSI</sequence>
<reference evidence="2" key="1">
    <citation type="submission" date="2019-12" db="EMBL/GenBank/DDBJ databases">
        <title>An insight into the sialome of adult female Ixodes ricinus ticks feeding for 6 days.</title>
        <authorList>
            <person name="Perner J."/>
            <person name="Ribeiro J.M.C."/>
        </authorList>
    </citation>
    <scope>NUCLEOTIDE SEQUENCE</scope>
    <source>
        <strain evidence="2">Semi-engorged</strain>
        <tissue evidence="2">Salivary glands</tissue>
    </source>
</reference>
<protein>
    <submittedName>
        <fullName evidence="2">Putative secreted protein</fullName>
    </submittedName>
</protein>
<feature type="chain" id="PRO_5025692391" evidence="1">
    <location>
        <begin position="20"/>
        <end position="67"/>
    </location>
</feature>
<dbReference type="EMBL" id="GIFC01000151">
    <property type="protein sequence ID" value="MXU82234.1"/>
    <property type="molecule type" value="Transcribed_RNA"/>
</dbReference>
<proteinExistence type="predicted"/>
<keyword evidence="1" id="KW-0732">Signal</keyword>
<organism evidence="2">
    <name type="scientific">Ixodes ricinus</name>
    <name type="common">Common tick</name>
    <name type="synonym">Acarus ricinus</name>
    <dbReference type="NCBI Taxonomy" id="34613"/>
    <lineage>
        <taxon>Eukaryota</taxon>
        <taxon>Metazoa</taxon>
        <taxon>Ecdysozoa</taxon>
        <taxon>Arthropoda</taxon>
        <taxon>Chelicerata</taxon>
        <taxon>Arachnida</taxon>
        <taxon>Acari</taxon>
        <taxon>Parasitiformes</taxon>
        <taxon>Ixodida</taxon>
        <taxon>Ixodoidea</taxon>
        <taxon>Ixodidae</taxon>
        <taxon>Ixodinae</taxon>
        <taxon>Ixodes</taxon>
    </lineage>
</organism>
<accession>A0A6B0U0M6</accession>
<evidence type="ECO:0000256" key="1">
    <source>
        <dbReference type="SAM" id="SignalP"/>
    </source>
</evidence>
<evidence type="ECO:0000313" key="2">
    <source>
        <dbReference type="EMBL" id="MXU82234.1"/>
    </source>
</evidence>
<dbReference type="AlphaFoldDB" id="A0A6B0U0M6"/>
<feature type="signal peptide" evidence="1">
    <location>
        <begin position="1"/>
        <end position="19"/>
    </location>
</feature>